<organism evidence="2 3">
    <name type="scientific">Sphingomonas sanxanigenens</name>
    <dbReference type="NCBI Taxonomy" id="397260"/>
    <lineage>
        <taxon>Bacteria</taxon>
        <taxon>Pseudomonadati</taxon>
        <taxon>Pseudomonadota</taxon>
        <taxon>Alphaproteobacteria</taxon>
        <taxon>Sphingomonadales</taxon>
        <taxon>Sphingomonadaceae</taxon>
        <taxon>Sphingomonas</taxon>
    </lineage>
</organism>
<protein>
    <recommendedName>
        <fullName evidence="4">Preprotein translocase subunit YajC</fullName>
    </recommendedName>
</protein>
<sequence>MIRRLLLIAATLLAVPGMAGVAEARSNAQITPYIEVDQVVLADLKGAGDVLTYTTLAAGVDASIAGRNAEGQVSYRYEHRFGWGRRAGDEGVHYGLARGRLTVTDGFSLEAGGIATRARSDIRGAANGYGDLNPDNVSNVYALYAGPAFARRIGDLDAAAAYRIGYTKVDPADIILPAGQPRLDQYDHSLSHYATASIGIPARIFPLFGWKLSGLWQREATGQLDQRFDDKAVRLDLTRPLGRTLALVGSAGYEKITISQRPALRDANGAPAFDAKGRFATDKSAARQLAYETDGLIWDAGLSWRPSQRTMAEFRVGRRYGSTIYTGSLTHEVKPGVAVQVTAYDGLQSFGRQLTDGLVGLPTQFATFSNPLARTMGGCIYGAKAAGTCLDDAFQSIATAQYRARGVTALLSVNRGPWSGGVGIGYARRKYLAPEDGLFFSLDGVVDQSWFGQAQIGRRLSERSSVEASLYANRYESGIAFAPAVTSTGTTVSYYRLIGRRLSATASIGLFTSDQDGFANDVVASGLIGLRYSF</sequence>
<dbReference type="Proteomes" id="UP000249066">
    <property type="component" value="Unassembled WGS sequence"/>
</dbReference>
<comment type="caution">
    <text evidence="2">The sequence shown here is derived from an EMBL/GenBank/DDBJ whole genome shotgun (WGS) entry which is preliminary data.</text>
</comment>
<evidence type="ECO:0000313" key="2">
    <source>
        <dbReference type="EMBL" id="PZO91912.1"/>
    </source>
</evidence>
<feature type="chain" id="PRO_5016138416" description="Preprotein translocase subunit YajC" evidence="1">
    <location>
        <begin position="20"/>
        <end position="534"/>
    </location>
</feature>
<name>A0A2W5AF13_9SPHN</name>
<accession>A0A2W5AF13</accession>
<evidence type="ECO:0000256" key="1">
    <source>
        <dbReference type="SAM" id="SignalP"/>
    </source>
</evidence>
<feature type="signal peptide" evidence="1">
    <location>
        <begin position="1"/>
        <end position="19"/>
    </location>
</feature>
<dbReference type="AlphaFoldDB" id="A0A2W5AF13"/>
<dbReference type="EMBL" id="QFNN01000003">
    <property type="protein sequence ID" value="PZO91912.1"/>
    <property type="molecule type" value="Genomic_DNA"/>
</dbReference>
<evidence type="ECO:0000313" key="3">
    <source>
        <dbReference type="Proteomes" id="UP000249066"/>
    </source>
</evidence>
<evidence type="ECO:0008006" key="4">
    <source>
        <dbReference type="Google" id="ProtNLM"/>
    </source>
</evidence>
<proteinExistence type="predicted"/>
<keyword evidence="1" id="KW-0732">Signal</keyword>
<gene>
    <name evidence="2" type="ORF">DI623_01585</name>
</gene>
<reference evidence="2 3" key="1">
    <citation type="submission" date="2017-08" db="EMBL/GenBank/DDBJ databases">
        <title>Infants hospitalized years apart are colonized by the same room-sourced microbial strains.</title>
        <authorList>
            <person name="Brooks B."/>
            <person name="Olm M.R."/>
            <person name="Firek B.A."/>
            <person name="Baker R."/>
            <person name="Thomas B.C."/>
            <person name="Morowitz M.J."/>
            <person name="Banfield J.F."/>
        </authorList>
    </citation>
    <scope>NUCLEOTIDE SEQUENCE [LARGE SCALE GENOMIC DNA]</scope>
    <source>
        <strain evidence="2">S2_018_000_R2_101</strain>
    </source>
</reference>
<dbReference type="SUPFAM" id="SSF56935">
    <property type="entry name" value="Porins"/>
    <property type="match status" value="1"/>
</dbReference>